<feature type="compositionally biased region" description="Low complexity" evidence="1">
    <location>
        <begin position="628"/>
        <end position="661"/>
    </location>
</feature>
<feature type="transmembrane region" description="Helical" evidence="2">
    <location>
        <begin position="36"/>
        <end position="57"/>
    </location>
</feature>
<dbReference type="STRING" id="521013.SAMN04488567_0051"/>
<feature type="region of interest" description="Disordered" evidence="1">
    <location>
        <begin position="625"/>
        <end position="727"/>
    </location>
</feature>
<evidence type="ECO:0000256" key="2">
    <source>
        <dbReference type="SAM" id="Phobius"/>
    </source>
</evidence>
<proteinExistence type="predicted"/>
<feature type="compositionally biased region" description="Basic and acidic residues" evidence="1">
    <location>
        <begin position="680"/>
        <end position="726"/>
    </location>
</feature>
<dbReference type="Proteomes" id="UP000198922">
    <property type="component" value="Unassembled WGS sequence"/>
</dbReference>
<feature type="compositionally biased region" description="Gly residues" evidence="1">
    <location>
        <begin position="764"/>
        <end position="773"/>
    </location>
</feature>
<sequence length="838" mass="90805">MVAERALRAFWPLWTVLAVALAPLIAGWQDRLPVEIFWGWAVIAVLGAAVALGWGLWRFRWPSRAAAIDRLDRSLPGRPVSALLDAQATGRGDIGSEALWAAHLKRMRARSDHAAPARPDLRLAARDPFGLRYIALLFLVVALLFGSVWRVGSVVGMTPGGGGALAEGPVWEGWIEPPAHTGLPSLYLADQPPGPLAVPENSRITVRLYGEIGALTLSETVSGRTEDLPAASDASQSFIVTRDGRIAISGPGGAAWDVTVTPDAAPEIAVAGPLETEGLGQMTLPFRASDDHGVVSGTARIALDVEAVERRHGLATEWQAREPIVVDLPMPYSGARDEVEEVLAGDFSQHPFANLPVRITLQATDAAEQTGESGPYPTTLPGRRFFQPLARAVAEQRRDLLWSKQNAARVRDVLRAVSHRPEGLFRDRSTYLRLRVALRRLDTAAGAPGGLSDAAQAEIAQALWDLAVQLEDGTLADARERLRRAQERLAEAMREGATPDEIAELMDELRAATDDYLRMLAENAEPGESGLDQPQTGQNEGMQVTQDELQALMDRIQELMEEGRMAEAAELMEQLNRMMENLRVTQGEGGGGPQTPGQRSMQDLQDTLRGQQDLSDEAFRDLQDRFNGRQPGQRGQSPGRQPGAGQPGDNGPPQDGQPQPGQQGGDGQGDMRGSLADRQQALRDELERQRGALPRLDGESADRARGALDRAEGAMDEAERALRSDDLAGAIDRQAEAMEALREGVRELGRALAENGEPQPGQGEARGGTGAETGPGRRDPLGRDMGSNGRMGTEDSLLGDGDVARRAEELLDEIRRRAGERERPQSERDYLERLLDLF</sequence>
<keyword evidence="2" id="KW-0472">Membrane</keyword>
<dbReference type="EMBL" id="FNAT01000010">
    <property type="protein sequence ID" value="SDF29905.1"/>
    <property type="molecule type" value="Genomic_DNA"/>
</dbReference>
<feature type="transmembrane region" description="Helical" evidence="2">
    <location>
        <begin position="131"/>
        <end position="149"/>
    </location>
</feature>
<evidence type="ECO:0000256" key="1">
    <source>
        <dbReference type="SAM" id="MobiDB-lite"/>
    </source>
</evidence>
<reference evidence="4" key="1">
    <citation type="submission" date="2016-10" db="EMBL/GenBank/DDBJ databases">
        <authorList>
            <person name="Varghese N."/>
            <person name="Submissions S."/>
        </authorList>
    </citation>
    <scope>NUCLEOTIDE SEQUENCE [LARGE SCALE GENOMIC DNA]</scope>
    <source>
        <strain evidence="4">DSM 21424</strain>
    </source>
</reference>
<accession>A0A1G7JYJ1</accession>
<dbReference type="InterPro" id="IPR012683">
    <property type="entry name" value="CHP02302_TM"/>
</dbReference>
<protein>
    <submittedName>
        <fullName evidence="3">TIGR02302 family protein</fullName>
    </submittedName>
</protein>
<feature type="region of interest" description="Disordered" evidence="1">
    <location>
        <begin position="748"/>
        <end position="804"/>
    </location>
</feature>
<name>A0A1G7JYJ1_9RHOB</name>
<keyword evidence="2" id="KW-0812">Transmembrane</keyword>
<dbReference type="NCBIfam" id="TIGR02302">
    <property type="entry name" value="aProt_lowcomp"/>
    <property type="match status" value="1"/>
</dbReference>
<feature type="region of interest" description="Disordered" evidence="1">
    <location>
        <begin position="584"/>
        <end position="605"/>
    </location>
</feature>
<keyword evidence="4" id="KW-1185">Reference proteome</keyword>
<evidence type="ECO:0000313" key="4">
    <source>
        <dbReference type="Proteomes" id="UP000198922"/>
    </source>
</evidence>
<dbReference type="Pfam" id="PF13779">
    <property type="entry name" value="DUF4175"/>
    <property type="match status" value="1"/>
</dbReference>
<keyword evidence="2" id="KW-1133">Transmembrane helix</keyword>
<organism evidence="3 4">
    <name type="scientific">Limimaricola pyoseonensis</name>
    <dbReference type="NCBI Taxonomy" id="521013"/>
    <lineage>
        <taxon>Bacteria</taxon>
        <taxon>Pseudomonadati</taxon>
        <taxon>Pseudomonadota</taxon>
        <taxon>Alphaproteobacteria</taxon>
        <taxon>Rhodobacterales</taxon>
        <taxon>Paracoccaceae</taxon>
        <taxon>Limimaricola</taxon>
    </lineage>
</organism>
<dbReference type="AlphaFoldDB" id="A0A1G7JYJ1"/>
<evidence type="ECO:0000313" key="3">
    <source>
        <dbReference type="EMBL" id="SDF29905.1"/>
    </source>
</evidence>
<gene>
    <name evidence="3" type="ORF">SAMN04488567_0051</name>
</gene>